<comment type="similarity">
    <text evidence="1 4">Belongs to the D-isomer specific 2-hydroxyacid dehydrogenase family.</text>
</comment>
<dbReference type="InterPro" id="IPR050418">
    <property type="entry name" value="D-iso_2-hydroxyacid_DH_PdxB"/>
</dbReference>
<dbReference type="Pfam" id="PF00389">
    <property type="entry name" value="2-Hacid_dh"/>
    <property type="match status" value="1"/>
</dbReference>
<gene>
    <name evidence="7" type="ORF">C7389_10628</name>
</gene>
<dbReference type="Proteomes" id="UP000295129">
    <property type="component" value="Unassembled WGS sequence"/>
</dbReference>
<dbReference type="SUPFAM" id="SSF52283">
    <property type="entry name" value="Formate/glycerate dehydrogenase catalytic domain-like"/>
    <property type="match status" value="1"/>
</dbReference>
<comment type="caution">
    <text evidence="7">The sequence shown here is derived from an EMBL/GenBank/DDBJ whole genome shotgun (WGS) entry which is preliminary data.</text>
</comment>
<dbReference type="CDD" id="cd12162">
    <property type="entry name" value="2-Hacid_dh_4"/>
    <property type="match status" value="1"/>
</dbReference>
<protein>
    <submittedName>
        <fullName evidence="7">Glycerate dehydrogenase</fullName>
    </submittedName>
</protein>
<dbReference type="PROSITE" id="PS00670">
    <property type="entry name" value="D_2_HYDROXYACID_DH_2"/>
    <property type="match status" value="1"/>
</dbReference>
<name>A0A4R6E3E6_9RHOO</name>
<organism evidence="7 8">
    <name type="scientific">Azoarcus indigens</name>
    <dbReference type="NCBI Taxonomy" id="29545"/>
    <lineage>
        <taxon>Bacteria</taxon>
        <taxon>Pseudomonadati</taxon>
        <taxon>Pseudomonadota</taxon>
        <taxon>Betaproteobacteria</taxon>
        <taxon>Rhodocyclales</taxon>
        <taxon>Zoogloeaceae</taxon>
        <taxon>Azoarcus</taxon>
    </lineage>
</organism>
<dbReference type="Gene3D" id="3.40.50.720">
    <property type="entry name" value="NAD(P)-binding Rossmann-like Domain"/>
    <property type="match status" value="2"/>
</dbReference>
<evidence type="ECO:0000256" key="1">
    <source>
        <dbReference type="ARBA" id="ARBA00005854"/>
    </source>
</evidence>
<dbReference type="InterPro" id="IPR036291">
    <property type="entry name" value="NAD(P)-bd_dom_sf"/>
</dbReference>
<keyword evidence="2 4" id="KW-0560">Oxidoreductase</keyword>
<dbReference type="InterPro" id="IPR006140">
    <property type="entry name" value="D-isomer_DH_NAD-bd"/>
</dbReference>
<dbReference type="AlphaFoldDB" id="A0A4R6E3E6"/>
<dbReference type="SUPFAM" id="SSF51735">
    <property type="entry name" value="NAD(P)-binding Rossmann-fold domains"/>
    <property type="match status" value="1"/>
</dbReference>
<evidence type="ECO:0000313" key="7">
    <source>
        <dbReference type="EMBL" id="TDN52336.1"/>
    </source>
</evidence>
<feature type="domain" description="D-isomer specific 2-hydroxyacid dehydrogenase catalytic" evidence="5">
    <location>
        <begin position="26"/>
        <end position="313"/>
    </location>
</feature>
<dbReference type="GO" id="GO:0016616">
    <property type="term" value="F:oxidoreductase activity, acting on the CH-OH group of donors, NAD or NADP as acceptor"/>
    <property type="evidence" value="ECO:0007669"/>
    <property type="project" value="InterPro"/>
</dbReference>
<keyword evidence="3" id="KW-0520">NAD</keyword>
<evidence type="ECO:0000313" key="8">
    <source>
        <dbReference type="Proteomes" id="UP000295129"/>
    </source>
</evidence>
<sequence length="316" mass="33333">MSLAIVCLERDAVGVPFPRPALEHEWTEYPATTTAELVPRLMQADVAIVNKVKLDAEAIARLPRLKMVAIAATGADNVDLEACRARGIVVSNVRGYAVHTVPEHALMLMLALRRNLFAYAADVRNGRWAEAENFCFFDHPIGDLHGATLGIVGRGGLGEGVARLASAFGMNILYAEHKGAAVLRPGYSAFDQVLAQADVLSLNCPLNAATRGLIGEAELRAMKRTAVLVNTSRGGVADEQALADALRAGVIAGAATDVLSAEPPRKGNPLLADDVPNLIVTPHVAWASQGAMQALAAQAIGNIEAYAAGEPRNRLA</sequence>
<dbReference type="InterPro" id="IPR029753">
    <property type="entry name" value="D-isomer_DH_CS"/>
</dbReference>
<dbReference type="PANTHER" id="PTHR43761:SF1">
    <property type="entry name" value="D-ISOMER SPECIFIC 2-HYDROXYACID DEHYDROGENASE CATALYTIC DOMAIN-CONTAINING PROTEIN-RELATED"/>
    <property type="match status" value="1"/>
</dbReference>
<evidence type="ECO:0000256" key="3">
    <source>
        <dbReference type="ARBA" id="ARBA00023027"/>
    </source>
</evidence>
<dbReference type="PANTHER" id="PTHR43761">
    <property type="entry name" value="D-ISOMER SPECIFIC 2-HYDROXYACID DEHYDROGENASE FAMILY PROTEIN (AFU_ORTHOLOGUE AFUA_1G13630)"/>
    <property type="match status" value="1"/>
</dbReference>
<evidence type="ECO:0000256" key="2">
    <source>
        <dbReference type="ARBA" id="ARBA00023002"/>
    </source>
</evidence>
<evidence type="ECO:0000256" key="4">
    <source>
        <dbReference type="RuleBase" id="RU003719"/>
    </source>
</evidence>
<reference evidence="7 8" key="1">
    <citation type="submission" date="2019-03" db="EMBL/GenBank/DDBJ databases">
        <title>Genomic Encyclopedia of Type Strains, Phase IV (KMG-IV): sequencing the most valuable type-strain genomes for metagenomic binning, comparative biology and taxonomic classification.</title>
        <authorList>
            <person name="Goeker M."/>
        </authorList>
    </citation>
    <scope>NUCLEOTIDE SEQUENCE [LARGE SCALE GENOMIC DNA]</scope>
    <source>
        <strain evidence="7 8">DSM 12121</strain>
    </source>
</reference>
<accession>A0A4R6E3E6</accession>
<dbReference type="EMBL" id="SNVV01000006">
    <property type="protein sequence ID" value="TDN52336.1"/>
    <property type="molecule type" value="Genomic_DNA"/>
</dbReference>
<evidence type="ECO:0000259" key="5">
    <source>
        <dbReference type="Pfam" id="PF00389"/>
    </source>
</evidence>
<dbReference type="OrthoDB" id="9805416at2"/>
<dbReference type="InterPro" id="IPR006139">
    <property type="entry name" value="D-isomer_2_OHA_DH_cat_dom"/>
</dbReference>
<proteinExistence type="inferred from homology"/>
<dbReference type="GO" id="GO:0051287">
    <property type="term" value="F:NAD binding"/>
    <property type="evidence" value="ECO:0007669"/>
    <property type="project" value="InterPro"/>
</dbReference>
<keyword evidence="8" id="KW-1185">Reference proteome</keyword>
<feature type="domain" description="D-isomer specific 2-hydroxyacid dehydrogenase NAD-binding" evidence="6">
    <location>
        <begin position="106"/>
        <end position="285"/>
    </location>
</feature>
<dbReference type="Pfam" id="PF02826">
    <property type="entry name" value="2-Hacid_dh_C"/>
    <property type="match status" value="1"/>
</dbReference>
<evidence type="ECO:0000259" key="6">
    <source>
        <dbReference type="Pfam" id="PF02826"/>
    </source>
</evidence>
<dbReference type="RefSeq" id="WP_133590355.1">
    <property type="nucleotide sequence ID" value="NZ_SNVV01000006.1"/>
</dbReference>